<keyword evidence="1" id="KW-0863">Zinc-finger</keyword>
<protein>
    <recommendedName>
        <fullName evidence="2">CCHC-type domain-containing protein</fullName>
    </recommendedName>
</protein>
<evidence type="ECO:0000313" key="4">
    <source>
        <dbReference type="Proteomes" id="UP001341840"/>
    </source>
</evidence>
<reference evidence="3 4" key="1">
    <citation type="journal article" date="2023" name="Plants (Basel)">
        <title>Bridging the Gap: Combining Genomics and Transcriptomics Approaches to Understand Stylosanthes scabra, an Orphan Legume from the Brazilian Caatinga.</title>
        <authorList>
            <person name="Ferreira-Neto J.R.C."/>
            <person name="da Silva M.D."/>
            <person name="Binneck E."/>
            <person name="de Melo N.F."/>
            <person name="da Silva R.H."/>
            <person name="de Melo A.L.T.M."/>
            <person name="Pandolfi V."/>
            <person name="Bustamante F.O."/>
            <person name="Brasileiro-Vidal A.C."/>
            <person name="Benko-Iseppon A.M."/>
        </authorList>
    </citation>
    <scope>NUCLEOTIDE SEQUENCE [LARGE SCALE GENOMIC DNA]</scope>
    <source>
        <tissue evidence="3">Leaves</tissue>
    </source>
</reference>
<dbReference type="Proteomes" id="UP001341840">
    <property type="component" value="Unassembled WGS sequence"/>
</dbReference>
<dbReference type="Pfam" id="PF00098">
    <property type="entry name" value="zf-CCHC"/>
    <property type="match status" value="1"/>
</dbReference>
<evidence type="ECO:0000256" key="1">
    <source>
        <dbReference type="PROSITE-ProRule" id="PRU00047"/>
    </source>
</evidence>
<keyword evidence="4" id="KW-1185">Reference proteome</keyword>
<dbReference type="InterPro" id="IPR001878">
    <property type="entry name" value="Znf_CCHC"/>
</dbReference>
<dbReference type="Gene3D" id="4.10.60.10">
    <property type="entry name" value="Zinc finger, CCHC-type"/>
    <property type="match status" value="1"/>
</dbReference>
<evidence type="ECO:0000259" key="2">
    <source>
        <dbReference type="PROSITE" id="PS50158"/>
    </source>
</evidence>
<dbReference type="PROSITE" id="PS50158">
    <property type="entry name" value="ZF_CCHC"/>
    <property type="match status" value="1"/>
</dbReference>
<comment type="caution">
    <text evidence="3">The sequence shown here is derived from an EMBL/GenBank/DDBJ whole genome shotgun (WGS) entry which is preliminary data.</text>
</comment>
<dbReference type="SUPFAM" id="SSF57756">
    <property type="entry name" value="Retrovirus zinc finger-like domains"/>
    <property type="match status" value="1"/>
</dbReference>
<feature type="domain" description="CCHC-type" evidence="2">
    <location>
        <begin position="76"/>
        <end position="89"/>
    </location>
</feature>
<keyword evidence="1" id="KW-0862">Zinc</keyword>
<dbReference type="PANTHER" id="PTHR34222">
    <property type="entry name" value="GAG_PRE-INTEGRS DOMAIN-CONTAINING PROTEIN"/>
    <property type="match status" value="1"/>
</dbReference>
<sequence length="188" mass="20838">MALTDDYEPVRASLLHQNPLPSLEDALHRLKSEETRLCLTRSKFENAFAVPDKRPKFCRHCNRSGHLFLECPNIECRKCKQKGHIATNCSAQFCYYCKKPVHLINACPTRPPRPDLNKTHSHSKFVPVTAAVTNASSSSSSVPPSPILTSDVESFLKQLLSLSGNNSPALSVTPGAGSSDETDYRDWL</sequence>
<dbReference type="PANTHER" id="PTHR34222:SF100">
    <property type="entry name" value="CCHC-TYPE DOMAIN-CONTAINING PROTEIN"/>
    <property type="match status" value="1"/>
</dbReference>
<dbReference type="EMBL" id="JASCZI010241759">
    <property type="protein sequence ID" value="MED6206486.1"/>
    <property type="molecule type" value="Genomic_DNA"/>
</dbReference>
<name>A0ABU6YAR7_9FABA</name>
<proteinExistence type="predicted"/>
<dbReference type="InterPro" id="IPR036875">
    <property type="entry name" value="Znf_CCHC_sf"/>
</dbReference>
<organism evidence="3 4">
    <name type="scientific">Stylosanthes scabra</name>
    <dbReference type="NCBI Taxonomy" id="79078"/>
    <lineage>
        <taxon>Eukaryota</taxon>
        <taxon>Viridiplantae</taxon>
        <taxon>Streptophyta</taxon>
        <taxon>Embryophyta</taxon>
        <taxon>Tracheophyta</taxon>
        <taxon>Spermatophyta</taxon>
        <taxon>Magnoliopsida</taxon>
        <taxon>eudicotyledons</taxon>
        <taxon>Gunneridae</taxon>
        <taxon>Pentapetalae</taxon>
        <taxon>rosids</taxon>
        <taxon>fabids</taxon>
        <taxon>Fabales</taxon>
        <taxon>Fabaceae</taxon>
        <taxon>Papilionoideae</taxon>
        <taxon>50 kb inversion clade</taxon>
        <taxon>dalbergioids sensu lato</taxon>
        <taxon>Dalbergieae</taxon>
        <taxon>Pterocarpus clade</taxon>
        <taxon>Stylosanthes</taxon>
    </lineage>
</organism>
<accession>A0ABU6YAR7</accession>
<keyword evidence="1" id="KW-0479">Metal-binding</keyword>
<evidence type="ECO:0000313" key="3">
    <source>
        <dbReference type="EMBL" id="MED6206486.1"/>
    </source>
</evidence>
<dbReference type="SMART" id="SM00343">
    <property type="entry name" value="ZnF_C2HC"/>
    <property type="match status" value="3"/>
</dbReference>
<gene>
    <name evidence="3" type="ORF">PIB30_027143</name>
</gene>